<dbReference type="SUPFAM" id="SSF56784">
    <property type="entry name" value="HAD-like"/>
    <property type="match status" value="1"/>
</dbReference>
<proteinExistence type="predicted"/>
<dbReference type="InterPro" id="IPR023214">
    <property type="entry name" value="HAD_sf"/>
</dbReference>
<keyword evidence="3" id="KW-1185">Reference proteome</keyword>
<accession>A0ABU3VFK9</accession>
<dbReference type="Proteomes" id="UP001255416">
    <property type="component" value="Unassembled WGS sequence"/>
</dbReference>
<comment type="caution">
    <text evidence="2">The sequence shown here is derived from an EMBL/GenBank/DDBJ whole genome shotgun (WGS) entry which is preliminary data.</text>
</comment>
<gene>
    <name evidence="2" type="ORF">QO231_13540</name>
</gene>
<keyword evidence="2" id="KW-0378">Hydrolase</keyword>
<dbReference type="GO" id="GO:0016787">
    <property type="term" value="F:hydrolase activity"/>
    <property type="evidence" value="ECO:0007669"/>
    <property type="project" value="UniProtKB-KW"/>
</dbReference>
<keyword evidence="1" id="KW-0732">Signal</keyword>
<dbReference type="Gene3D" id="3.40.50.1000">
    <property type="entry name" value="HAD superfamily/HAD-like"/>
    <property type="match status" value="1"/>
</dbReference>
<dbReference type="RefSeq" id="WP_316777203.1">
    <property type="nucleotide sequence ID" value="NZ_JASMWN010000010.1"/>
</dbReference>
<dbReference type="Pfam" id="PF12710">
    <property type="entry name" value="HAD"/>
    <property type="match status" value="1"/>
</dbReference>
<evidence type="ECO:0000313" key="3">
    <source>
        <dbReference type="Proteomes" id="UP001255416"/>
    </source>
</evidence>
<protein>
    <submittedName>
        <fullName evidence="2">HAD family hydrolase</fullName>
        <ecNumber evidence="2">3.1.3.-</ecNumber>
    </submittedName>
</protein>
<feature type="signal peptide" evidence="1">
    <location>
        <begin position="1"/>
        <end position="19"/>
    </location>
</feature>
<organism evidence="2 3">
    <name type="scientific">Sedimentitalea todarodis</name>
    <dbReference type="NCBI Taxonomy" id="1631240"/>
    <lineage>
        <taxon>Bacteria</taxon>
        <taxon>Pseudomonadati</taxon>
        <taxon>Pseudomonadota</taxon>
        <taxon>Alphaproteobacteria</taxon>
        <taxon>Rhodobacterales</taxon>
        <taxon>Paracoccaceae</taxon>
        <taxon>Sedimentitalea</taxon>
    </lineage>
</organism>
<sequence>MITRSLCLVLGLTATSLSADPLPSWNDTEAKARIIDFVTDVTDPDSEMFVVQADRIAVFDNDGTLWAEQPVYFQLIYGIDVVARKGAEDPAFLTSDALRAAAAGDMKALMATGQEGLIEVLDASHAGMSVDAFQANVLEWLDTARHPKTGMRYDEMLYQPMLELLRYLRDEGFETYIVSGGGVHFMRAFAENAYNIPPEQVIGSTMNSSYQIVEGVPTVVKDAGFSFIDDKEGKPIAIDSKIGKRPIFAGGNSDGDFQMLEWTTAGDGPRLGLIVHHTDAAREFAYDRDSHIGKLVRGLDEGPERGWLIVDIAKDWEAVWPSE</sequence>
<dbReference type="EMBL" id="JASMWN010000010">
    <property type="protein sequence ID" value="MDU9004873.1"/>
    <property type="molecule type" value="Genomic_DNA"/>
</dbReference>
<feature type="chain" id="PRO_5045491516" evidence="1">
    <location>
        <begin position="20"/>
        <end position="323"/>
    </location>
</feature>
<dbReference type="InterPro" id="IPR036412">
    <property type="entry name" value="HAD-like_sf"/>
</dbReference>
<reference evidence="3" key="1">
    <citation type="submission" date="2023-05" db="EMBL/GenBank/DDBJ databases">
        <title>Sedimentitalea sp. nov. JM2-8.</title>
        <authorList>
            <person name="Huang J."/>
        </authorList>
    </citation>
    <scope>NUCLEOTIDE SEQUENCE [LARGE SCALE GENOMIC DNA]</scope>
    <source>
        <strain evidence="3">KHS03</strain>
    </source>
</reference>
<evidence type="ECO:0000256" key="1">
    <source>
        <dbReference type="SAM" id="SignalP"/>
    </source>
</evidence>
<evidence type="ECO:0000313" key="2">
    <source>
        <dbReference type="EMBL" id="MDU9004873.1"/>
    </source>
</evidence>
<name>A0ABU3VFK9_9RHOB</name>
<dbReference type="EC" id="3.1.3.-" evidence="2"/>